<evidence type="ECO:0000256" key="1">
    <source>
        <dbReference type="SAM" id="SignalP"/>
    </source>
</evidence>
<keyword evidence="1" id="KW-0732">Signal</keyword>
<evidence type="ECO:0000313" key="2">
    <source>
        <dbReference type="EMBL" id="GAK53291.1"/>
    </source>
</evidence>
<feature type="signal peptide" evidence="1">
    <location>
        <begin position="1"/>
        <end position="25"/>
    </location>
</feature>
<evidence type="ECO:0000313" key="3">
    <source>
        <dbReference type="Proteomes" id="UP000030700"/>
    </source>
</evidence>
<dbReference type="AlphaFoldDB" id="A0A0S6W494"/>
<gene>
    <name evidence="2" type="ORF">U14_04556</name>
</gene>
<feature type="chain" id="PRO_5006631595" evidence="1">
    <location>
        <begin position="26"/>
        <end position="840"/>
    </location>
</feature>
<keyword evidence="3" id="KW-1185">Reference proteome</keyword>
<dbReference type="EMBL" id="DF820459">
    <property type="protein sequence ID" value="GAK53291.1"/>
    <property type="molecule type" value="Genomic_DNA"/>
</dbReference>
<protein>
    <submittedName>
        <fullName evidence="2">Uncharacterized protein</fullName>
    </submittedName>
</protein>
<sequence length="840" mass="97089">MTSLLKTRLIAVAMFAANFANTAAACGPELPEKYLSFFSTQFIGYAPLQESLRVRRFIQDADNLPEGLRDANNNIRNPYWANPRDRANLLEWKAYLETNNIDRILDFDNYHDALSYVVYQFDPVALGNIHDYVKGRQYDPLPESIRNTFKPLQLDEARYFLYSVDSIFVAISKQKEIVEYLQFAKACEVRAFDQSNDDGWGEREPFDPAAMRELIDEGKARYAACSSEWVKMRYAYQVVRLARYLREFDEVVALYDELVAPLQVESIVRTWALEHKTASLCFLGRAAEASPLVAQVFEDAPELRRTAYYCFDKDALANDTLAASPHDKAMLWTIAARRRGDRLSFEPLRRVYALAPQSALVESLLIRALLDYEEAEFSRHLEKPDDFALDTAYLAEFEQFVLDAATQKHARRPALWLLAAGYLRLMRAFADHGYAEAAKLLQQAEDAAENDAQVRHQARLLRHVVKLYQPGRINSTFTASFYPELQWLADQRETVIFQTVMTALGQKFLLQGDVPQAACCFYAANNNYWPSGTDLLEMRSMGNLVLDMYADAKDAERLLKFMNQPSFSAFDSFLLRYLPLTQDAALDVWGTHLLRQHEFTRAAAVFDRIAPSYWERDNRCDRNWEGGDFCVKQFETSFFDNAHHESERFIRTNKAEFIRQVLALEQQARHDRARAAEYYWQIANAFYNTSYWGYSGVLWNGSLVWSYKYEYGAAFNRYDDEGNLLKEHGVSYPFNTPALKQAMLKREQAFLQEYGTRAMALEYYQRALKAARNDPELAAETLAMSQDCVVDPTMTSISSHVLPQNTDYFRELHHRYGKTTFYQRLLDECPQFAEYVRSHS</sequence>
<name>A0A0S6W494_9BACT</name>
<proteinExistence type="predicted"/>
<dbReference type="PROSITE" id="PS51257">
    <property type="entry name" value="PROKAR_LIPOPROTEIN"/>
    <property type="match status" value="1"/>
</dbReference>
<organism evidence="2">
    <name type="scientific">Candidatus Moduliflexus flocculans</name>
    <dbReference type="NCBI Taxonomy" id="1499966"/>
    <lineage>
        <taxon>Bacteria</taxon>
        <taxon>Candidatus Moduliflexota</taxon>
        <taxon>Candidatus Moduliflexia</taxon>
        <taxon>Candidatus Moduliflexales</taxon>
        <taxon>Candidatus Moduliflexaceae</taxon>
    </lineage>
</organism>
<accession>A0A0S6W494</accession>
<dbReference type="HOGENOM" id="CLU_337622_0_0_0"/>
<dbReference type="STRING" id="1499966.U14_04556"/>
<reference evidence="2" key="1">
    <citation type="journal article" date="2015" name="PeerJ">
        <title>First genomic representation of candidate bacterial phylum KSB3 points to enhanced environmental sensing as a trigger of wastewater bulking.</title>
        <authorList>
            <person name="Sekiguchi Y."/>
            <person name="Ohashi A."/>
            <person name="Parks D.H."/>
            <person name="Yamauchi T."/>
            <person name="Tyson G.W."/>
            <person name="Hugenholtz P."/>
        </authorList>
    </citation>
    <scope>NUCLEOTIDE SEQUENCE [LARGE SCALE GENOMIC DNA]</scope>
</reference>
<dbReference type="Proteomes" id="UP000030700">
    <property type="component" value="Unassembled WGS sequence"/>
</dbReference>